<proteinExistence type="predicted"/>
<accession>A0A955L7E4</accession>
<organism evidence="10 11">
    <name type="scientific">Candidatus Dojkabacteria bacterium</name>
    <dbReference type="NCBI Taxonomy" id="2099670"/>
    <lineage>
        <taxon>Bacteria</taxon>
        <taxon>Candidatus Dojkabacteria</taxon>
    </lineage>
</organism>
<evidence type="ECO:0000259" key="9">
    <source>
        <dbReference type="Pfam" id="PF18916"/>
    </source>
</evidence>
<keyword evidence="3 8" id="KW-0812">Transmembrane</keyword>
<name>A0A955L7E4_9BACT</name>
<evidence type="ECO:0000256" key="1">
    <source>
        <dbReference type="ARBA" id="ARBA00004141"/>
    </source>
</evidence>
<feature type="transmembrane region" description="Helical" evidence="8">
    <location>
        <begin position="204"/>
        <end position="221"/>
    </location>
</feature>
<keyword evidence="4" id="KW-0125">Carotenoid biosynthesis</keyword>
<feature type="transmembrane region" description="Helical" evidence="8">
    <location>
        <begin position="78"/>
        <end position="100"/>
    </location>
</feature>
<feature type="transmembrane region" description="Helical" evidence="8">
    <location>
        <begin position="136"/>
        <end position="153"/>
    </location>
</feature>
<evidence type="ECO:0000256" key="6">
    <source>
        <dbReference type="ARBA" id="ARBA00023136"/>
    </source>
</evidence>
<dbReference type="GO" id="GO:0045436">
    <property type="term" value="F:lycopene beta cyclase activity"/>
    <property type="evidence" value="ECO:0007669"/>
    <property type="project" value="UniProtKB-ARBA"/>
</dbReference>
<reference evidence="10" key="1">
    <citation type="submission" date="2020-04" db="EMBL/GenBank/DDBJ databases">
        <authorList>
            <person name="Zhang T."/>
        </authorList>
    </citation>
    <scope>NUCLEOTIDE SEQUENCE</scope>
    <source>
        <strain evidence="10">HKST-UBA11</strain>
    </source>
</reference>
<dbReference type="EMBL" id="JAGQLH010000002">
    <property type="protein sequence ID" value="MCA9385065.1"/>
    <property type="molecule type" value="Genomic_DNA"/>
</dbReference>
<evidence type="ECO:0000256" key="4">
    <source>
        <dbReference type="ARBA" id="ARBA00022746"/>
    </source>
</evidence>
<comment type="pathway">
    <text evidence="2">Carotenoid biosynthesis.</text>
</comment>
<reference evidence="10" key="2">
    <citation type="journal article" date="2021" name="Microbiome">
        <title>Successional dynamics and alternative stable states in a saline activated sludge microbial community over 9 years.</title>
        <authorList>
            <person name="Wang Y."/>
            <person name="Ye J."/>
            <person name="Ju F."/>
            <person name="Liu L."/>
            <person name="Boyd J.A."/>
            <person name="Deng Y."/>
            <person name="Parks D.H."/>
            <person name="Jiang X."/>
            <person name="Yin X."/>
            <person name="Woodcroft B.J."/>
            <person name="Tyson G.W."/>
            <person name="Hugenholtz P."/>
            <person name="Polz M.F."/>
            <person name="Zhang T."/>
        </authorList>
    </citation>
    <scope>NUCLEOTIDE SEQUENCE</scope>
    <source>
        <strain evidence="10">HKST-UBA11</strain>
    </source>
</reference>
<feature type="domain" description="Lycopene cyclase" evidence="9">
    <location>
        <begin position="4"/>
        <end position="93"/>
    </location>
</feature>
<comment type="caution">
    <text evidence="10">The sequence shown here is derived from an EMBL/GenBank/DDBJ whole genome shotgun (WGS) entry which is preliminary data.</text>
</comment>
<keyword evidence="5 8" id="KW-1133">Transmembrane helix</keyword>
<evidence type="ECO:0000256" key="8">
    <source>
        <dbReference type="SAM" id="Phobius"/>
    </source>
</evidence>
<dbReference type="GO" id="GO:0016872">
    <property type="term" value="F:intramolecular lyase activity"/>
    <property type="evidence" value="ECO:0007669"/>
    <property type="project" value="InterPro"/>
</dbReference>
<evidence type="ECO:0000256" key="2">
    <source>
        <dbReference type="ARBA" id="ARBA00004829"/>
    </source>
</evidence>
<sequence>MEFVYLIINLVVWCIPLSASVMGLGKKEYFVQRFIAGLVTIGFGFIIWDVWATANNVWSFNTEYITGHTIGGLPIEEILFFITIPYSCLAIYHGLGYIKLKEMERSIKVPRLIGMVLAGICLILGLVYWAKKYTSPVLVLTSIILWLLLRYYRYLLPVRYVVFMVISYFFFIIINGILTGLPIVIYTPDHIVGTRILTIPVEDFFYNFSLLTLYLLVYEYTGRCIGINKERYR</sequence>
<evidence type="ECO:0000256" key="7">
    <source>
        <dbReference type="ARBA" id="ARBA00023235"/>
    </source>
</evidence>
<dbReference type="Pfam" id="PF18916">
    <property type="entry name" value="Lycopene_cyc"/>
    <property type="match status" value="2"/>
</dbReference>
<dbReference type="InterPro" id="IPR017825">
    <property type="entry name" value="Lycopene_cyclase_dom"/>
</dbReference>
<feature type="transmembrane region" description="Helical" evidence="8">
    <location>
        <begin position="6"/>
        <end position="24"/>
    </location>
</feature>
<dbReference type="NCBIfam" id="TIGR03462">
    <property type="entry name" value="CarR_dom_SF"/>
    <property type="match status" value="2"/>
</dbReference>
<dbReference type="GO" id="GO:0016020">
    <property type="term" value="C:membrane"/>
    <property type="evidence" value="ECO:0007669"/>
    <property type="project" value="UniProtKB-SubCell"/>
</dbReference>
<evidence type="ECO:0000256" key="3">
    <source>
        <dbReference type="ARBA" id="ARBA00022692"/>
    </source>
</evidence>
<feature type="transmembrane region" description="Helical" evidence="8">
    <location>
        <begin position="160"/>
        <end position="184"/>
    </location>
</feature>
<feature type="transmembrane region" description="Helical" evidence="8">
    <location>
        <begin position="112"/>
        <end position="130"/>
    </location>
</feature>
<dbReference type="GO" id="GO:0016117">
    <property type="term" value="P:carotenoid biosynthetic process"/>
    <property type="evidence" value="ECO:0007669"/>
    <property type="project" value="UniProtKB-KW"/>
</dbReference>
<feature type="domain" description="Lycopene cyclase" evidence="9">
    <location>
        <begin position="134"/>
        <end position="220"/>
    </location>
</feature>
<protein>
    <submittedName>
        <fullName evidence="10">Lycopene cyclase domain-containing protein</fullName>
    </submittedName>
</protein>
<dbReference type="Proteomes" id="UP000754563">
    <property type="component" value="Unassembled WGS sequence"/>
</dbReference>
<keyword evidence="6 8" id="KW-0472">Membrane</keyword>
<evidence type="ECO:0000313" key="10">
    <source>
        <dbReference type="EMBL" id="MCA9385065.1"/>
    </source>
</evidence>
<evidence type="ECO:0000256" key="5">
    <source>
        <dbReference type="ARBA" id="ARBA00022989"/>
    </source>
</evidence>
<dbReference type="AlphaFoldDB" id="A0A955L7E4"/>
<feature type="transmembrane region" description="Helical" evidence="8">
    <location>
        <begin position="36"/>
        <end position="58"/>
    </location>
</feature>
<keyword evidence="7" id="KW-0413">Isomerase</keyword>
<gene>
    <name evidence="10" type="ORF">KC717_00290</name>
</gene>
<evidence type="ECO:0000313" key="11">
    <source>
        <dbReference type="Proteomes" id="UP000754563"/>
    </source>
</evidence>
<comment type="subcellular location">
    <subcellularLocation>
        <location evidence="1">Membrane</location>
        <topology evidence="1">Multi-pass membrane protein</topology>
    </subcellularLocation>
</comment>